<sequence>RTPNPRFGLKSDCDLTIKGLIPGDAGQCVALLATDKAVPVTSVPGGNSDAKTQFWVLALILFAGYCFSSTLSSLSDKWMMKNLQRGPYDFGL</sequence>
<protein>
    <submittedName>
        <fullName evidence="2">Uncharacterized protein</fullName>
    </submittedName>
</protein>
<comment type="caution">
    <text evidence="2">The sequence shown here is derived from an EMBL/GenBank/DDBJ whole genome shotgun (WGS) entry which is preliminary data.</text>
</comment>
<keyword evidence="1" id="KW-1133">Transmembrane helix</keyword>
<proteinExistence type="predicted"/>
<dbReference type="AlphaFoldDB" id="A0AA88H1V3"/>
<feature type="transmembrane region" description="Helical" evidence="1">
    <location>
        <begin position="54"/>
        <end position="75"/>
    </location>
</feature>
<gene>
    <name evidence="2" type="ORF">QYM36_019692</name>
</gene>
<feature type="non-terminal residue" evidence="2">
    <location>
        <position position="92"/>
    </location>
</feature>
<reference evidence="2" key="1">
    <citation type="submission" date="2023-07" db="EMBL/GenBank/DDBJ databases">
        <title>Chromosome-level genome assembly of Artemia franciscana.</title>
        <authorList>
            <person name="Jo E."/>
        </authorList>
    </citation>
    <scope>NUCLEOTIDE SEQUENCE</scope>
    <source>
        <tissue evidence="2">Whole body</tissue>
    </source>
</reference>
<keyword evidence="1" id="KW-0472">Membrane</keyword>
<keyword evidence="1" id="KW-0812">Transmembrane</keyword>
<evidence type="ECO:0000256" key="1">
    <source>
        <dbReference type="SAM" id="Phobius"/>
    </source>
</evidence>
<dbReference type="Proteomes" id="UP001187531">
    <property type="component" value="Unassembled WGS sequence"/>
</dbReference>
<organism evidence="2 3">
    <name type="scientific">Artemia franciscana</name>
    <name type="common">Brine shrimp</name>
    <name type="synonym">Artemia sanfranciscana</name>
    <dbReference type="NCBI Taxonomy" id="6661"/>
    <lineage>
        <taxon>Eukaryota</taxon>
        <taxon>Metazoa</taxon>
        <taxon>Ecdysozoa</taxon>
        <taxon>Arthropoda</taxon>
        <taxon>Crustacea</taxon>
        <taxon>Branchiopoda</taxon>
        <taxon>Anostraca</taxon>
        <taxon>Artemiidae</taxon>
        <taxon>Artemia</taxon>
    </lineage>
</organism>
<keyword evidence="3" id="KW-1185">Reference proteome</keyword>
<evidence type="ECO:0000313" key="3">
    <source>
        <dbReference type="Proteomes" id="UP001187531"/>
    </source>
</evidence>
<name>A0AA88H1V3_ARTSF</name>
<dbReference type="EMBL" id="JAVRJZ010002389">
    <property type="protein sequence ID" value="KAK2701674.1"/>
    <property type="molecule type" value="Genomic_DNA"/>
</dbReference>
<feature type="non-terminal residue" evidence="2">
    <location>
        <position position="1"/>
    </location>
</feature>
<evidence type="ECO:0000313" key="2">
    <source>
        <dbReference type="EMBL" id="KAK2701674.1"/>
    </source>
</evidence>
<accession>A0AA88H1V3</accession>